<dbReference type="EMBL" id="CACSLK010034598">
    <property type="protein sequence ID" value="CAA0841799.1"/>
    <property type="molecule type" value="Genomic_DNA"/>
</dbReference>
<feature type="region of interest" description="Disordered" evidence="7">
    <location>
        <begin position="736"/>
        <end position="775"/>
    </location>
</feature>
<comment type="similarity">
    <text evidence="2">Belongs to the methyltransferase superfamily.</text>
</comment>
<dbReference type="SUPFAM" id="SSF53335">
    <property type="entry name" value="S-adenosyl-L-methionine-dependent methyltransferases"/>
    <property type="match status" value="2"/>
</dbReference>
<dbReference type="AlphaFoldDB" id="A0A9N7P384"/>
<dbReference type="GO" id="GO:0032259">
    <property type="term" value="P:methylation"/>
    <property type="evidence" value="ECO:0007669"/>
    <property type="project" value="UniProtKB-KW"/>
</dbReference>
<evidence type="ECO:0000256" key="2">
    <source>
        <dbReference type="ARBA" id="ARBA00008361"/>
    </source>
</evidence>
<dbReference type="InterPro" id="IPR029063">
    <property type="entry name" value="SAM-dependent_MTases_sf"/>
</dbReference>
<dbReference type="PANTHER" id="PTHR10108:SF1102">
    <property type="entry name" value="METHYLTRANSFERASE PMT28-RELATED"/>
    <property type="match status" value="1"/>
</dbReference>
<feature type="region of interest" description="Disordered" evidence="7">
    <location>
        <begin position="63"/>
        <end position="208"/>
    </location>
</feature>
<evidence type="ECO:0000256" key="5">
    <source>
        <dbReference type="ARBA" id="ARBA00023180"/>
    </source>
</evidence>
<comment type="subcellular location">
    <subcellularLocation>
        <location evidence="6">Endomembrane system</location>
        <topology evidence="6">Single-pass membrane protein</topology>
    </subcellularLocation>
    <subcellularLocation>
        <location evidence="1">Membrane</location>
        <topology evidence="1">Single-pass type II membrane protein</topology>
    </subcellularLocation>
</comment>
<accession>A0A9N7P384</accession>
<sequence>MAIARFGGQVKRSYQSYGLYAKLSVVVIMGLCFVFVWSVFSSFSVTSQRSTFDDIAEKVPASNTKVSGSQLHPNQKDREKVQESDEQRFNSNLNEKEKEIVNGSSPLRTMKNPEKVSDETEGKGSGADLELSKKGGEIDKNQESRGSEEGEGVKEKEDDEGDEREGQNVDNEKDNNGELDADLVNKEDLDENIVGEDNGNSKSTKTKKLGPLFEPRKQYTWKLCNTRSKHNYIPCIDIESAAGRSQSYRHHERSCPKSAVVCLVPLPRDGYETPLKWPESKFKILYKNVAHPKLAAYVKTQDWLVQSKEYITFPHDQSVLKGGVQHYLESIEEMAPDIEWGKNIRVVLDVGCKDSSFVATLLEKDVLTLTLALKDDLVDLGQIALERGFPLVVSPFASRRLPFPSGVFDAIHCGGCSVSWHSNGGKLILEMNRILRPGGYFIFSTKHNSIEAEEAFSKLTSSICWNILADKTDELSDVGVKIYQKPEKNEIYELRRKRDPPLCKENENPDAAWYVQLKTCIHPIPEAIEQRGTEWPAEWPKRLYTFPDWMSNNREKLIADSDHWKAIVNNSYLIGIGIDWSTIRNVMDMKAIDGGFAAALSEQKIWVMNVVPVHAPDTLPIIFERGLIGVYHDWCEPFGTYPRTYDLLHADHLFSRLKNRCKQPIVVIVEMDRILRPGGWAIIRDKVEILNPLEEILKSLHWEIRMTFSQNQEGILCARKTILLWEDDEQHRRDGRLVDDDRPRRGGRRGDGFDGVDQRQRGWGPDDGGLGFYDGGQQRRDGWMDRDGAGLDGVHFHRRAWGDGPTGREFQGGGHQLHDLDRGDAGQGLYMPDIDGIVSCSRWAAWRLVWRSAR</sequence>
<keyword evidence="8" id="KW-0812">Transmembrane</keyword>
<evidence type="ECO:0000313" key="10">
    <source>
        <dbReference type="Proteomes" id="UP001153555"/>
    </source>
</evidence>
<feature type="transmembrane region" description="Helical" evidence="8">
    <location>
        <begin position="20"/>
        <end position="40"/>
    </location>
</feature>
<feature type="compositionally biased region" description="Basic and acidic residues" evidence="7">
    <location>
        <begin position="74"/>
        <end position="100"/>
    </location>
</feature>
<keyword evidence="3 9" id="KW-0808">Transferase</keyword>
<evidence type="ECO:0000256" key="4">
    <source>
        <dbReference type="ARBA" id="ARBA00022968"/>
    </source>
</evidence>
<evidence type="ECO:0000256" key="6">
    <source>
        <dbReference type="ARBA" id="ARBA00037847"/>
    </source>
</evidence>
<dbReference type="Gene3D" id="3.40.50.150">
    <property type="entry name" value="Vaccinia Virus protein VP39"/>
    <property type="match status" value="1"/>
</dbReference>
<name>A0A9N7P384_STRHE</name>
<dbReference type="GO" id="GO:0008168">
    <property type="term" value="F:methyltransferase activity"/>
    <property type="evidence" value="ECO:0007669"/>
    <property type="project" value="UniProtKB-KW"/>
</dbReference>
<feature type="compositionally biased region" description="Gly residues" evidence="7">
    <location>
        <begin position="765"/>
        <end position="774"/>
    </location>
</feature>
<proteinExistence type="inferred from homology"/>
<feature type="compositionally biased region" description="Basic and acidic residues" evidence="7">
    <location>
        <begin position="164"/>
        <end position="176"/>
    </location>
</feature>
<keyword evidence="10" id="KW-1185">Reference proteome</keyword>
<feature type="compositionally biased region" description="Basic and acidic residues" evidence="7">
    <location>
        <begin position="130"/>
        <end position="156"/>
    </location>
</feature>
<comment type="caution">
    <text evidence="9">The sequence shown here is derived from an EMBL/GenBank/DDBJ whole genome shotgun (WGS) entry which is preliminary data.</text>
</comment>
<organism evidence="9 10">
    <name type="scientific">Striga hermonthica</name>
    <name type="common">Purple witchweed</name>
    <name type="synonym">Buchnera hermonthica</name>
    <dbReference type="NCBI Taxonomy" id="68872"/>
    <lineage>
        <taxon>Eukaryota</taxon>
        <taxon>Viridiplantae</taxon>
        <taxon>Streptophyta</taxon>
        <taxon>Embryophyta</taxon>
        <taxon>Tracheophyta</taxon>
        <taxon>Spermatophyta</taxon>
        <taxon>Magnoliopsida</taxon>
        <taxon>eudicotyledons</taxon>
        <taxon>Gunneridae</taxon>
        <taxon>Pentapetalae</taxon>
        <taxon>asterids</taxon>
        <taxon>lamiids</taxon>
        <taxon>Lamiales</taxon>
        <taxon>Orobanchaceae</taxon>
        <taxon>Buchnereae</taxon>
        <taxon>Striga</taxon>
    </lineage>
</organism>
<dbReference type="PANTHER" id="PTHR10108">
    <property type="entry name" value="SAM-DEPENDENT METHYLTRANSFERASE"/>
    <property type="match status" value="1"/>
</dbReference>
<feature type="compositionally biased region" description="Polar residues" evidence="7">
    <location>
        <begin position="63"/>
        <end position="73"/>
    </location>
</feature>
<evidence type="ECO:0000256" key="1">
    <source>
        <dbReference type="ARBA" id="ARBA00004606"/>
    </source>
</evidence>
<feature type="compositionally biased region" description="Basic and acidic residues" evidence="7">
    <location>
        <begin position="736"/>
        <end position="760"/>
    </location>
</feature>
<keyword evidence="4" id="KW-0735">Signal-anchor</keyword>
<keyword evidence="8" id="KW-1133">Transmembrane helix</keyword>
<dbReference type="Pfam" id="PF03141">
    <property type="entry name" value="Methyltransf_29"/>
    <property type="match status" value="1"/>
</dbReference>
<feature type="compositionally biased region" description="Basic and acidic residues" evidence="7">
    <location>
        <begin position="111"/>
        <end position="122"/>
    </location>
</feature>
<keyword evidence="3 9" id="KW-0489">Methyltransferase</keyword>
<dbReference type="Proteomes" id="UP001153555">
    <property type="component" value="Unassembled WGS sequence"/>
</dbReference>
<dbReference type="GO" id="GO:0005802">
    <property type="term" value="C:trans-Golgi network"/>
    <property type="evidence" value="ECO:0007669"/>
    <property type="project" value="TreeGrafter"/>
</dbReference>
<protein>
    <submittedName>
        <fullName evidence="9">Probable methyltransferase PMT28</fullName>
    </submittedName>
</protein>
<dbReference type="GO" id="GO:0016020">
    <property type="term" value="C:membrane"/>
    <property type="evidence" value="ECO:0007669"/>
    <property type="project" value="UniProtKB-SubCell"/>
</dbReference>
<evidence type="ECO:0000256" key="8">
    <source>
        <dbReference type="SAM" id="Phobius"/>
    </source>
</evidence>
<reference evidence="9" key="1">
    <citation type="submission" date="2019-12" db="EMBL/GenBank/DDBJ databases">
        <authorList>
            <person name="Scholes J."/>
        </authorList>
    </citation>
    <scope>NUCLEOTIDE SEQUENCE</scope>
</reference>
<evidence type="ECO:0000256" key="3">
    <source>
        <dbReference type="ARBA" id="ARBA00022603"/>
    </source>
</evidence>
<dbReference type="GO" id="GO:0005768">
    <property type="term" value="C:endosome"/>
    <property type="evidence" value="ECO:0007669"/>
    <property type="project" value="TreeGrafter"/>
</dbReference>
<keyword evidence="8" id="KW-0472">Membrane</keyword>
<dbReference type="InterPro" id="IPR004159">
    <property type="entry name" value="Put_SAM_MeTrfase"/>
</dbReference>
<dbReference type="CDD" id="cd02440">
    <property type="entry name" value="AdoMet_MTases"/>
    <property type="match status" value="1"/>
</dbReference>
<keyword evidence="5" id="KW-0325">Glycoprotein</keyword>
<dbReference type="OrthoDB" id="2013972at2759"/>
<evidence type="ECO:0000313" key="9">
    <source>
        <dbReference type="EMBL" id="CAA0841799.1"/>
    </source>
</evidence>
<gene>
    <name evidence="9" type="ORF">SHERM_07674</name>
</gene>
<evidence type="ECO:0000256" key="7">
    <source>
        <dbReference type="SAM" id="MobiDB-lite"/>
    </source>
</evidence>